<name>A0A160F6B3_9BACL</name>
<dbReference type="SUPFAM" id="SSF47781">
    <property type="entry name" value="RuvA domain 2-like"/>
    <property type="match status" value="1"/>
</dbReference>
<dbReference type="Gene3D" id="1.10.150.20">
    <property type="entry name" value="5' to 3' exonuclease, C-terminal subdomain"/>
    <property type="match status" value="1"/>
</dbReference>
<dbReference type="SUPFAM" id="SSF89550">
    <property type="entry name" value="PHP domain-like"/>
    <property type="match status" value="1"/>
</dbReference>
<dbReference type="PANTHER" id="PTHR40084">
    <property type="entry name" value="PHOSPHOHYDROLASE, PHP FAMILY"/>
    <property type="match status" value="1"/>
</dbReference>
<dbReference type="Proteomes" id="UP000076865">
    <property type="component" value="Chromosome"/>
</dbReference>
<dbReference type="PANTHER" id="PTHR40084:SF1">
    <property type="entry name" value="PHOSPHOTRANSFERASE"/>
    <property type="match status" value="1"/>
</dbReference>
<dbReference type="Gene3D" id="3.20.20.140">
    <property type="entry name" value="Metal-dependent hydrolases"/>
    <property type="match status" value="1"/>
</dbReference>
<dbReference type="InterPro" id="IPR016195">
    <property type="entry name" value="Pol/histidinol_Pase-like"/>
</dbReference>
<proteinExistence type="predicted"/>
<protein>
    <submittedName>
        <fullName evidence="1">PHP-associated family protein</fullName>
    </submittedName>
</protein>
<sequence length="387" mass="43364">MNDYYVDLHIHIGRTASGKPVKVTGAKTLTLANILHEAERVKGLHIVGIVDSHVPEVLDELEREMEANGWSEQKEGGVQAGNVTLLLGSEIEIYDNHCHGPIHVLVFLPTIAAMRLFSEWLEKRIKNISLSSQRMYGTGRKLQEIVKQLEGLFIPAHAFTPFKSLYGRGVKQSLTEVFEPDWMDAVELGLSADSEMADQIAELHRYPYLSNSDAHSLRKMAREYQIVRMHHPMFAELKKALRKEDGRAIVANYGLNPKLGKYYQTACERCFAPMNGSNERCPSCGHDRCVKGVFDRLHELKTDGVPPKRPPYIYQVPLEFIPGLGEKTYNMLLQHFGTEMYVLHQATKEQLADVVGEKLAERIVLARSGQLAITAGGGGKYGKIALT</sequence>
<dbReference type="AlphaFoldDB" id="A0A160F6B3"/>
<reference evidence="1 2" key="1">
    <citation type="journal article" date="2006" name="Syst. Appl. Microbiol.">
        <title>Anoxybacillus amylolyticus sp. nov., a thermophilic amylase producing bacterium isolated from Mount Rittmann (Antarctica).</title>
        <authorList>
            <person name="Poli A."/>
            <person name="Esposito E."/>
            <person name="Lama L."/>
            <person name="Orlando P."/>
            <person name="Nicolaus G."/>
            <person name="de Appolonia F."/>
            <person name="Gambacorta A."/>
            <person name="Nicolaus B."/>
        </authorList>
    </citation>
    <scope>NUCLEOTIDE SEQUENCE [LARGE SCALE GENOMIC DNA]</scope>
    <source>
        <strain evidence="1 2">DSM 15939</strain>
    </source>
</reference>
<accession>A0A160F6B3</accession>
<dbReference type="EMBL" id="CP015438">
    <property type="protein sequence ID" value="ANB61721.1"/>
    <property type="molecule type" value="Genomic_DNA"/>
</dbReference>
<dbReference type="OrthoDB" id="9810135at2"/>
<dbReference type="PATRIC" id="fig|294699.3.peg.2587"/>
<evidence type="ECO:0000313" key="1">
    <source>
        <dbReference type="EMBL" id="ANB61721.1"/>
    </source>
</evidence>
<dbReference type="KEGG" id="aamy:GFC30_2516"/>
<dbReference type="InterPro" id="IPR010994">
    <property type="entry name" value="RuvA_2-like"/>
</dbReference>
<evidence type="ECO:0000313" key="2">
    <source>
        <dbReference type="Proteomes" id="UP000076865"/>
    </source>
</evidence>
<dbReference type="CDD" id="cd19067">
    <property type="entry name" value="PfuEndoQ-like"/>
    <property type="match status" value="1"/>
</dbReference>
<gene>
    <name evidence="1" type="ORF">GFC30_2516</name>
</gene>
<dbReference type="RefSeq" id="WP_066326014.1">
    <property type="nucleotide sequence ID" value="NZ_CP015438.1"/>
</dbReference>
<organism evidence="1 2">
    <name type="scientific">Anoxybacteroides amylolyticum</name>
    <dbReference type="NCBI Taxonomy" id="294699"/>
    <lineage>
        <taxon>Bacteria</taxon>
        <taxon>Bacillati</taxon>
        <taxon>Bacillota</taxon>
        <taxon>Bacilli</taxon>
        <taxon>Bacillales</taxon>
        <taxon>Anoxybacillaceae</taxon>
        <taxon>Anoxybacteroides</taxon>
    </lineage>
</organism>
<keyword evidence="2" id="KW-1185">Reference proteome</keyword>